<name>A0A1X3D7A9_9NEIS</name>
<accession>A0A1X3D7A9</accession>
<dbReference type="EMBL" id="MTBO01000043">
    <property type="protein sequence ID" value="OSI14118.1"/>
    <property type="molecule type" value="Genomic_DNA"/>
</dbReference>
<sequence>MNIHKNTRLTPHNRQAIWRAYTQDKISVTSLAQQYRV</sequence>
<dbReference type="AlphaFoldDB" id="A0A1X3D7A9"/>
<evidence type="ECO:0000313" key="3">
    <source>
        <dbReference type="Proteomes" id="UP000193118"/>
    </source>
</evidence>
<reference evidence="2" key="1">
    <citation type="submission" date="2017-01" db="EMBL/GenBank/DDBJ databases">
        <authorList>
            <person name="Mah S.A."/>
            <person name="Swanson W.J."/>
            <person name="Moy G.W."/>
            <person name="Vacquier V.D."/>
        </authorList>
    </citation>
    <scope>NUCLEOTIDE SEQUENCE [LARGE SCALE GENOMIC DNA]</scope>
    <source>
        <strain evidence="2">DSM 19151</strain>
    </source>
</reference>
<gene>
    <name evidence="2" type="ORF">BWD09_08145</name>
    <name evidence="1" type="ORF">BWD09_11435</name>
</gene>
<dbReference type="EMBL" id="MTBO01000020">
    <property type="protein sequence ID" value="OSI15783.1"/>
    <property type="molecule type" value="Genomic_DNA"/>
</dbReference>
<protein>
    <submittedName>
        <fullName evidence="2">Transposase</fullName>
    </submittedName>
</protein>
<organism evidence="2 3">
    <name type="scientific">Neisseria dentiae</name>
    <dbReference type="NCBI Taxonomy" id="194197"/>
    <lineage>
        <taxon>Bacteria</taxon>
        <taxon>Pseudomonadati</taxon>
        <taxon>Pseudomonadota</taxon>
        <taxon>Betaproteobacteria</taxon>
        <taxon>Neisseriales</taxon>
        <taxon>Neisseriaceae</taxon>
        <taxon>Neisseria</taxon>
    </lineage>
</organism>
<evidence type="ECO:0000313" key="1">
    <source>
        <dbReference type="EMBL" id="OSI14118.1"/>
    </source>
</evidence>
<keyword evidence="3" id="KW-1185">Reference proteome</keyword>
<proteinExistence type="predicted"/>
<dbReference type="Proteomes" id="UP000193118">
    <property type="component" value="Unassembled WGS sequence"/>
</dbReference>
<evidence type="ECO:0000313" key="2">
    <source>
        <dbReference type="EMBL" id="OSI15783.1"/>
    </source>
</evidence>
<feature type="non-terminal residue" evidence="2">
    <location>
        <position position="37"/>
    </location>
</feature>
<comment type="caution">
    <text evidence="2">The sequence shown here is derived from an EMBL/GenBank/DDBJ whole genome shotgun (WGS) entry which is preliminary data.</text>
</comment>
<reference evidence="3" key="2">
    <citation type="submission" date="2017-01" db="EMBL/GenBank/DDBJ databases">
        <authorList>
            <person name="Wolfgang W.J."/>
            <person name="Cole J."/>
            <person name="Wroblewski D."/>
            <person name="Mcginnis J."/>
            <person name="Musser K.A."/>
        </authorList>
    </citation>
    <scope>NUCLEOTIDE SEQUENCE [LARGE SCALE GENOMIC DNA]</scope>
    <source>
        <strain evidence="3">DSM 19151</strain>
    </source>
</reference>